<dbReference type="Proteomes" id="UP001530315">
    <property type="component" value="Unassembled WGS sequence"/>
</dbReference>
<evidence type="ECO:0000256" key="1">
    <source>
        <dbReference type="SAM" id="MobiDB-lite"/>
    </source>
</evidence>
<feature type="compositionally biased region" description="Acidic residues" evidence="1">
    <location>
        <begin position="351"/>
        <end position="360"/>
    </location>
</feature>
<name>A0ABD3NTB9_9STRA</name>
<dbReference type="AlphaFoldDB" id="A0ABD3NTB9"/>
<keyword evidence="3" id="KW-1185">Reference proteome</keyword>
<sequence length="454" mass="50848">MARSPSKRTSQRLGWPRPQRSVSAILAALGGIRRPTTTTTTTSSTAPFSSPRIESAARNALAMTESYSSSPHIRHRMRNARMDSLELVRMELREMMLAKEVETKEGDMLEERRASSLEDSVLALVLERERLERRCRRDSRDSPRREDVDATAEDIGVVVSVSVDARDIVGEMRRRHLGRSPSLLTPTPCCCCGRRRRSLTNPDLYIGLVTASSLRSVDRRDRRKDDGRIDVGDVDDRNVTTTMITQTDMETETSQKGGRGDDDWRDTVFASRNFEHGRRCTAPDDDDWGSYLASLLPEGYRDDDNDAIEDDRDDDDNEVDDPFSPSLVCLAVEHSSRRRISRPGRHLIEESPPDEEEEDGYAGIDMDGWGLDWLALRDIKAGEEIEWIPGLLTRPEKRVALLEITGQSSLPNVFIGGKSIGGLYSGGPGLVLALERGDLLTMVEEAERAMRVTS</sequence>
<accession>A0ABD3NTB9</accession>
<comment type="caution">
    <text evidence="2">The sequence shown here is derived from an EMBL/GenBank/DDBJ whole genome shotgun (WGS) entry which is preliminary data.</text>
</comment>
<feature type="region of interest" description="Disordered" evidence="1">
    <location>
        <begin position="297"/>
        <end position="325"/>
    </location>
</feature>
<feature type="region of interest" description="Disordered" evidence="1">
    <location>
        <begin position="343"/>
        <end position="362"/>
    </location>
</feature>
<evidence type="ECO:0000313" key="3">
    <source>
        <dbReference type="Proteomes" id="UP001530315"/>
    </source>
</evidence>
<evidence type="ECO:0000313" key="2">
    <source>
        <dbReference type="EMBL" id="KAL3778643.1"/>
    </source>
</evidence>
<feature type="compositionally biased region" description="Acidic residues" evidence="1">
    <location>
        <begin position="301"/>
        <end position="321"/>
    </location>
</feature>
<dbReference type="Gene3D" id="3.40.30.10">
    <property type="entry name" value="Glutaredoxin"/>
    <property type="match status" value="1"/>
</dbReference>
<protein>
    <submittedName>
        <fullName evidence="2">Uncharacterized protein</fullName>
    </submittedName>
</protein>
<dbReference type="EMBL" id="JALLAZ020001206">
    <property type="protein sequence ID" value="KAL3778643.1"/>
    <property type="molecule type" value="Genomic_DNA"/>
</dbReference>
<reference evidence="2 3" key="1">
    <citation type="submission" date="2024-10" db="EMBL/GenBank/DDBJ databases">
        <title>Updated reference genomes for cyclostephanoid diatoms.</title>
        <authorList>
            <person name="Roberts W.R."/>
            <person name="Alverson A.J."/>
        </authorList>
    </citation>
    <scope>NUCLEOTIDE SEQUENCE [LARGE SCALE GENOMIC DNA]</scope>
    <source>
        <strain evidence="2 3">AJA276-08</strain>
    </source>
</reference>
<organism evidence="2 3">
    <name type="scientific">Stephanodiscus triporus</name>
    <dbReference type="NCBI Taxonomy" id="2934178"/>
    <lineage>
        <taxon>Eukaryota</taxon>
        <taxon>Sar</taxon>
        <taxon>Stramenopiles</taxon>
        <taxon>Ochrophyta</taxon>
        <taxon>Bacillariophyta</taxon>
        <taxon>Coscinodiscophyceae</taxon>
        <taxon>Thalassiosirophycidae</taxon>
        <taxon>Stephanodiscales</taxon>
        <taxon>Stephanodiscaceae</taxon>
        <taxon>Stephanodiscus</taxon>
    </lineage>
</organism>
<proteinExistence type="predicted"/>
<gene>
    <name evidence="2" type="ORF">ACHAW5_007533</name>
</gene>